<reference evidence="1 2" key="1">
    <citation type="submission" date="2024-03" db="EMBL/GenBank/DDBJ databases">
        <title>Complete genome sequence of the green alga Chloropicon roscoffensis RCC1871.</title>
        <authorList>
            <person name="Lemieux C."/>
            <person name="Pombert J.-F."/>
            <person name="Otis C."/>
            <person name="Turmel M."/>
        </authorList>
    </citation>
    <scope>NUCLEOTIDE SEQUENCE [LARGE SCALE GENOMIC DNA]</scope>
    <source>
        <strain evidence="1 2">RCC1871</strain>
    </source>
</reference>
<dbReference type="AlphaFoldDB" id="A0AAX4PCQ0"/>
<sequence length="156" mass="17139">MQSLNFHSIEEANGVTFLYPGSHLRYDWESVEIDDKVHIKGLEMCEAPLNTGDGFIYNANTRHGANANPTKSARMMLVISFSEKGKAGRPGTSPGSIHPDFVNHLQIPMAERLKDSECSTRSCHCKNVAVPCFYDSGKVFLNQFPMTSSDLAASVA</sequence>
<dbReference type="Gene3D" id="2.60.120.620">
    <property type="entry name" value="q2cbj1_9rhob like domain"/>
    <property type="match status" value="1"/>
</dbReference>
<evidence type="ECO:0008006" key="3">
    <source>
        <dbReference type="Google" id="ProtNLM"/>
    </source>
</evidence>
<evidence type="ECO:0000313" key="2">
    <source>
        <dbReference type="Proteomes" id="UP001472866"/>
    </source>
</evidence>
<gene>
    <name evidence="1" type="ORF">HKI87_07g49280</name>
</gene>
<dbReference type="Pfam" id="PF05721">
    <property type="entry name" value="PhyH"/>
    <property type="match status" value="1"/>
</dbReference>
<organism evidence="1 2">
    <name type="scientific">Chloropicon roscoffensis</name>
    <dbReference type="NCBI Taxonomy" id="1461544"/>
    <lineage>
        <taxon>Eukaryota</taxon>
        <taxon>Viridiplantae</taxon>
        <taxon>Chlorophyta</taxon>
        <taxon>Chloropicophyceae</taxon>
        <taxon>Chloropicales</taxon>
        <taxon>Chloropicaceae</taxon>
        <taxon>Chloropicon</taxon>
    </lineage>
</organism>
<keyword evidence="2" id="KW-1185">Reference proteome</keyword>
<proteinExistence type="predicted"/>
<dbReference type="EMBL" id="CP151507">
    <property type="protein sequence ID" value="WZN63380.1"/>
    <property type="molecule type" value="Genomic_DNA"/>
</dbReference>
<accession>A0AAX4PCQ0</accession>
<dbReference type="InterPro" id="IPR008775">
    <property type="entry name" value="Phytyl_CoA_dOase-like"/>
</dbReference>
<name>A0AAX4PCQ0_9CHLO</name>
<protein>
    <recommendedName>
        <fullName evidence="3">Phytanoyl-CoA dioxygenase</fullName>
    </recommendedName>
</protein>
<dbReference type="SUPFAM" id="SSF51197">
    <property type="entry name" value="Clavaminate synthase-like"/>
    <property type="match status" value="1"/>
</dbReference>
<dbReference type="Proteomes" id="UP001472866">
    <property type="component" value="Chromosome 07"/>
</dbReference>
<evidence type="ECO:0000313" key="1">
    <source>
        <dbReference type="EMBL" id="WZN63380.1"/>
    </source>
</evidence>